<keyword evidence="5 7" id="KW-0472">Membrane</keyword>
<dbReference type="RefSeq" id="WP_100424447.1">
    <property type="nucleotide sequence ID" value="NZ_JAQXKX010000015.1"/>
</dbReference>
<dbReference type="OrthoDB" id="9798540at2"/>
<dbReference type="Gene3D" id="1.10.3470.10">
    <property type="entry name" value="ABC transporter involved in vitamin B12 uptake, BtuC"/>
    <property type="match status" value="1"/>
</dbReference>
<name>A0A2M9A3W4_9BACT</name>
<keyword evidence="4 7" id="KW-1133">Transmembrane helix</keyword>
<evidence type="ECO:0000313" key="8">
    <source>
        <dbReference type="EMBL" id="PJJ40348.1"/>
    </source>
</evidence>
<feature type="transmembrane region" description="Helical" evidence="7">
    <location>
        <begin position="41"/>
        <end position="60"/>
    </location>
</feature>
<evidence type="ECO:0000313" key="9">
    <source>
        <dbReference type="Proteomes" id="UP000231134"/>
    </source>
</evidence>
<comment type="caution">
    <text evidence="8">The sequence shown here is derived from an EMBL/GenBank/DDBJ whole genome shotgun (WGS) entry which is preliminary data.</text>
</comment>
<dbReference type="PANTHER" id="PTHR30477">
    <property type="entry name" value="ABC-TRANSPORTER METAL-BINDING PROTEIN"/>
    <property type="match status" value="1"/>
</dbReference>
<comment type="similarity">
    <text evidence="2 6">Belongs to the ABC-3 integral membrane protein family.</text>
</comment>
<feature type="transmembrane region" description="Helical" evidence="7">
    <location>
        <begin position="219"/>
        <end position="239"/>
    </location>
</feature>
<dbReference type="InterPro" id="IPR037294">
    <property type="entry name" value="ABC_BtuC-like"/>
</dbReference>
<dbReference type="GO" id="GO:0010043">
    <property type="term" value="P:response to zinc ion"/>
    <property type="evidence" value="ECO:0007669"/>
    <property type="project" value="TreeGrafter"/>
</dbReference>
<evidence type="ECO:0000256" key="3">
    <source>
        <dbReference type="ARBA" id="ARBA00022692"/>
    </source>
</evidence>
<feature type="transmembrane region" description="Helical" evidence="7">
    <location>
        <begin position="132"/>
        <end position="151"/>
    </location>
</feature>
<feature type="transmembrane region" description="Helical" evidence="7">
    <location>
        <begin position="90"/>
        <end position="112"/>
    </location>
</feature>
<dbReference type="CDD" id="cd06550">
    <property type="entry name" value="TM_ABC_iron-siderophores_like"/>
    <property type="match status" value="1"/>
</dbReference>
<feature type="transmembrane region" description="Helical" evidence="7">
    <location>
        <begin position="14"/>
        <end position="34"/>
    </location>
</feature>
<keyword evidence="3 6" id="KW-0812">Transmembrane</keyword>
<dbReference type="Proteomes" id="UP000231134">
    <property type="component" value="Unassembled WGS sequence"/>
</dbReference>
<dbReference type="AlphaFoldDB" id="A0A2M9A3W4"/>
<proteinExistence type="inferred from homology"/>
<comment type="subcellular location">
    <subcellularLocation>
        <location evidence="6">Cell membrane</location>
        <topology evidence="6">Multi-pass membrane protein</topology>
    </subcellularLocation>
    <subcellularLocation>
        <location evidence="1">Membrane</location>
        <topology evidence="1">Multi-pass membrane protein</topology>
    </subcellularLocation>
</comment>
<feature type="transmembrane region" description="Helical" evidence="7">
    <location>
        <begin position="172"/>
        <end position="189"/>
    </location>
</feature>
<reference evidence="8 9" key="1">
    <citation type="submission" date="2017-11" db="EMBL/GenBank/DDBJ databases">
        <title>Animal gut microbial communities from fecal samples from Wisconsin, USA.</title>
        <authorList>
            <person name="Neumann A."/>
        </authorList>
    </citation>
    <scope>NUCLEOTIDE SEQUENCE [LARGE SCALE GENOMIC DNA]</scope>
    <source>
        <strain evidence="8 9">UWS3</strain>
    </source>
</reference>
<evidence type="ECO:0000256" key="2">
    <source>
        <dbReference type="ARBA" id="ARBA00008034"/>
    </source>
</evidence>
<sequence length="270" mass="28891">MLQEMLSMDFMQNAFIAAVLVAISCGVMGSYVVVNKIAGTAGGVAHASFGGIGLACFLGFSPMLGALGMALVCALVMGYLTWIDRKRSDTLINVIWAAGMAAGVILTDLTPGYSGDLTSFLFGSILTVPHELLWGMGILTALILAVSAFFFRQFLAVSHDPEFARVRGIPVFRLYMLLMAMIACTVVMAVQTVGLILVIALLTIPAYVAQSYSKNLKQMMFFSCLFSVVLSLAGLVVSYVWNLTVGPTIILFSVLLYVANWGVQKLLGAN</sequence>
<evidence type="ECO:0000256" key="6">
    <source>
        <dbReference type="RuleBase" id="RU003943"/>
    </source>
</evidence>
<dbReference type="SUPFAM" id="SSF81345">
    <property type="entry name" value="ABC transporter involved in vitamin B12 uptake, BtuC"/>
    <property type="match status" value="1"/>
</dbReference>
<evidence type="ECO:0000256" key="1">
    <source>
        <dbReference type="ARBA" id="ARBA00004141"/>
    </source>
</evidence>
<evidence type="ECO:0000256" key="4">
    <source>
        <dbReference type="ARBA" id="ARBA00022989"/>
    </source>
</evidence>
<dbReference type="Pfam" id="PF00950">
    <property type="entry name" value="ABC-3"/>
    <property type="match status" value="1"/>
</dbReference>
<evidence type="ECO:0000256" key="5">
    <source>
        <dbReference type="ARBA" id="ARBA00023136"/>
    </source>
</evidence>
<organism evidence="8 9">
    <name type="scientific">Hallerella succinigenes</name>
    <dbReference type="NCBI Taxonomy" id="1896222"/>
    <lineage>
        <taxon>Bacteria</taxon>
        <taxon>Pseudomonadati</taxon>
        <taxon>Fibrobacterota</taxon>
        <taxon>Fibrobacteria</taxon>
        <taxon>Fibrobacterales</taxon>
        <taxon>Fibrobacteraceae</taxon>
        <taxon>Hallerella</taxon>
    </lineage>
</organism>
<dbReference type="GO" id="GO:0055085">
    <property type="term" value="P:transmembrane transport"/>
    <property type="evidence" value="ECO:0007669"/>
    <property type="project" value="InterPro"/>
</dbReference>
<evidence type="ECO:0000256" key="7">
    <source>
        <dbReference type="SAM" id="Phobius"/>
    </source>
</evidence>
<dbReference type="PANTHER" id="PTHR30477:SF18">
    <property type="entry name" value="METAL TRANSPORT SYSTEM MEMBRANE PROTEIN CT_417-RELATED"/>
    <property type="match status" value="1"/>
</dbReference>
<dbReference type="GO" id="GO:0043190">
    <property type="term" value="C:ATP-binding cassette (ABC) transporter complex"/>
    <property type="evidence" value="ECO:0007669"/>
    <property type="project" value="InterPro"/>
</dbReference>
<protein>
    <submittedName>
        <fullName evidence="8">Zinc transport system permease protein</fullName>
    </submittedName>
</protein>
<keyword evidence="6" id="KW-0813">Transport</keyword>
<accession>A0A2M9A3W4</accession>
<keyword evidence="9" id="KW-1185">Reference proteome</keyword>
<feature type="transmembrane region" description="Helical" evidence="7">
    <location>
        <begin position="66"/>
        <end position="83"/>
    </location>
</feature>
<gene>
    <name evidence="8" type="ORF">BGX16_0267</name>
</gene>
<feature type="transmembrane region" description="Helical" evidence="7">
    <location>
        <begin position="245"/>
        <end position="263"/>
    </location>
</feature>
<dbReference type="InterPro" id="IPR001626">
    <property type="entry name" value="ABC_TroCD"/>
</dbReference>
<dbReference type="EMBL" id="PGEX01000001">
    <property type="protein sequence ID" value="PJJ40348.1"/>
    <property type="molecule type" value="Genomic_DNA"/>
</dbReference>